<keyword evidence="10" id="KW-0732">Signal</keyword>
<dbReference type="OrthoDB" id="8683954at2"/>
<dbReference type="GO" id="GO:1990281">
    <property type="term" value="C:efflux pump complex"/>
    <property type="evidence" value="ECO:0007669"/>
    <property type="project" value="TreeGrafter"/>
</dbReference>
<feature type="coiled-coil region" evidence="8">
    <location>
        <begin position="533"/>
        <end position="567"/>
    </location>
</feature>
<dbReference type="Proteomes" id="UP000319411">
    <property type="component" value="Chromosome"/>
</dbReference>
<proteinExistence type="inferred from homology"/>
<keyword evidence="7" id="KW-0998">Cell outer membrane</keyword>
<keyword evidence="8" id="KW-0175">Coiled coil</keyword>
<keyword evidence="12" id="KW-1185">Reference proteome</keyword>
<keyword evidence="5" id="KW-0812">Transmembrane</keyword>
<dbReference type="KEGG" id="pdis:D8B20_14875"/>
<dbReference type="GO" id="GO:0009279">
    <property type="term" value="C:cell outer membrane"/>
    <property type="evidence" value="ECO:0007669"/>
    <property type="project" value="UniProtKB-SubCell"/>
</dbReference>
<evidence type="ECO:0000256" key="6">
    <source>
        <dbReference type="ARBA" id="ARBA00023136"/>
    </source>
</evidence>
<dbReference type="GO" id="GO:0015288">
    <property type="term" value="F:porin activity"/>
    <property type="evidence" value="ECO:0007669"/>
    <property type="project" value="TreeGrafter"/>
</dbReference>
<dbReference type="InterPro" id="IPR003423">
    <property type="entry name" value="OMP_efflux"/>
</dbReference>
<dbReference type="PANTHER" id="PTHR30026:SF22">
    <property type="entry name" value="OUTER MEMBRANE EFFLUX PROTEIN"/>
    <property type="match status" value="1"/>
</dbReference>
<dbReference type="SUPFAM" id="SSF56954">
    <property type="entry name" value="Outer membrane efflux proteins (OEP)"/>
    <property type="match status" value="1"/>
</dbReference>
<gene>
    <name evidence="11" type="ORF">D8B20_14875</name>
</gene>
<dbReference type="Pfam" id="PF02321">
    <property type="entry name" value="OEP"/>
    <property type="match status" value="2"/>
</dbReference>
<sequence>MKNNNQLRRTPARRLSLLAVCITMVMTPAMQVIADSTSELMMFAEMSGHRPATPAVPVQRAPTVRAPVQTYAPPAVPVAPSQPLFTSPPSAVPAAVPAAPARAVVQPVPEQPAPVSAAPAHAFVQPVPEQSASVPAAQSHTFVQAAPVPSATPGQQTQQGGRFLTEAQRQPAPPRSEPVLQAVQAFTPPPATPRPVSDNRASTTAGFRYVSPPPAAAASTTIAQSPVSLSGGSRETVAESELRQKLLSAVRIAWRISPVLKSYVAQTDAALASIDEAKGQRWPQLDVGASSPTKEFGSGVKSHEKQSNIPSLSVSVATNLIDFGQTSRTIESREQRAISAQQAVQAQREDLAMQVTNALIEWNKQQHVITISQQFVARMKELTTMLSGIVQSDAGRRSELTQAKGRLLQAQSYLENAQSRARDVEITLQRLIGDNRITLPASHRWAMNFGDLHHQLASLDRHPLILRAKAEEQAAFKEAQAIKASGLPKLNWTVNKSTREDQLGRQQAWQTGLNVSWGLFRGGSVTAQEIAAIKRAEASRQQVQEQRRDLENRVRAANQDAHATAERAELYKNLIAESDRIRKDFFDQWYHLGRRTLLDVLSAESDLYNNQVNEVSNRFDSYAAILRGYSSAGTLSRWLTTGR</sequence>
<accession>A0A518XFV6</accession>
<organism evidence="11 12">
    <name type="scientific">Candidatus Pantoea soli</name>
    <dbReference type="NCBI Taxonomy" id="3098669"/>
    <lineage>
        <taxon>Bacteria</taxon>
        <taxon>Pseudomonadati</taxon>
        <taxon>Pseudomonadota</taxon>
        <taxon>Gammaproteobacteria</taxon>
        <taxon>Enterobacterales</taxon>
        <taxon>Erwiniaceae</taxon>
        <taxon>Pantoea</taxon>
    </lineage>
</organism>
<dbReference type="InterPro" id="IPR051906">
    <property type="entry name" value="TolC-like"/>
</dbReference>
<evidence type="ECO:0000256" key="8">
    <source>
        <dbReference type="SAM" id="Coils"/>
    </source>
</evidence>
<name>A0A518XFV6_9GAMM</name>
<keyword evidence="3" id="KW-0813">Transport</keyword>
<protein>
    <submittedName>
        <fullName evidence="11">TolC family protein</fullName>
    </submittedName>
</protein>
<keyword evidence="4" id="KW-1134">Transmembrane beta strand</keyword>
<evidence type="ECO:0000256" key="4">
    <source>
        <dbReference type="ARBA" id="ARBA00022452"/>
    </source>
</evidence>
<evidence type="ECO:0000256" key="1">
    <source>
        <dbReference type="ARBA" id="ARBA00004442"/>
    </source>
</evidence>
<feature type="region of interest" description="Disordered" evidence="9">
    <location>
        <begin position="284"/>
        <end position="305"/>
    </location>
</feature>
<keyword evidence="6" id="KW-0472">Membrane</keyword>
<evidence type="ECO:0000256" key="10">
    <source>
        <dbReference type="SAM" id="SignalP"/>
    </source>
</evidence>
<evidence type="ECO:0000313" key="11">
    <source>
        <dbReference type="EMBL" id="QDY43078.1"/>
    </source>
</evidence>
<dbReference type="PANTHER" id="PTHR30026">
    <property type="entry name" value="OUTER MEMBRANE PROTEIN TOLC"/>
    <property type="match status" value="1"/>
</dbReference>
<feature type="signal peptide" evidence="10">
    <location>
        <begin position="1"/>
        <end position="34"/>
    </location>
</feature>
<feature type="chain" id="PRO_5021979664" evidence="10">
    <location>
        <begin position="35"/>
        <end position="643"/>
    </location>
</feature>
<dbReference type="GO" id="GO:0015562">
    <property type="term" value="F:efflux transmembrane transporter activity"/>
    <property type="evidence" value="ECO:0007669"/>
    <property type="project" value="InterPro"/>
</dbReference>
<comment type="subcellular location">
    <subcellularLocation>
        <location evidence="1">Cell outer membrane</location>
    </subcellularLocation>
</comment>
<dbReference type="AlphaFoldDB" id="A0A518XFV6"/>
<evidence type="ECO:0000313" key="12">
    <source>
        <dbReference type="Proteomes" id="UP000319411"/>
    </source>
</evidence>
<evidence type="ECO:0000256" key="2">
    <source>
        <dbReference type="ARBA" id="ARBA00007613"/>
    </source>
</evidence>
<evidence type="ECO:0000256" key="3">
    <source>
        <dbReference type="ARBA" id="ARBA00022448"/>
    </source>
</evidence>
<dbReference type="Gene3D" id="1.20.1600.10">
    <property type="entry name" value="Outer membrane efflux proteins (OEP)"/>
    <property type="match status" value="1"/>
</dbReference>
<evidence type="ECO:0000256" key="9">
    <source>
        <dbReference type="SAM" id="MobiDB-lite"/>
    </source>
</evidence>
<evidence type="ECO:0000256" key="7">
    <source>
        <dbReference type="ARBA" id="ARBA00023237"/>
    </source>
</evidence>
<reference evidence="11 12" key="1">
    <citation type="submission" date="2018-10" db="EMBL/GenBank/DDBJ databases">
        <title>Genome Sequencing of Pantoea dispersa DSM 32899.</title>
        <authorList>
            <person name="Nawrath M."/>
            <person name="Ottenheim C."/>
            <person name="Wilm A."/>
            <person name="Zimmermann W."/>
            <person name="Wu J.C."/>
        </authorList>
    </citation>
    <scope>NUCLEOTIDE SEQUENCE [LARGE SCALE GENOMIC DNA]</scope>
    <source>
        <strain evidence="11 12">DSM 32899</strain>
    </source>
</reference>
<dbReference type="EMBL" id="CP032702">
    <property type="protein sequence ID" value="QDY43078.1"/>
    <property type="molecule type" value="Genomic_DNA"/>
</dbReference>
<evidence type="ECO:0000256" key="5">
    <source>
        <dbReference type="ARBA" id="ARBA00022692"/>
    </source>
</evidence>
<dbReference type="RefSeq" id="WP_145889572.1">
    <property type="nucleotide sequence ID" value="NZ_CP032702.1"/>
</dbReference>
<comment type="similarity">
    <text evidence="2">Belongs to the outer membrane factor (OMF) (TC 1.B.17) family.</text>
</comment>